<organism evidence="2 3">
    <name type="scientific">Necator americanus</name>
    <name type="common">Human hookworm</name>
    <dbReference type="NCBI Taxonomy" id="51031"/>
    <lineage>
        <taxon>Eukaryota</taxon>
        <taxon>Metazoa</taxon>
        <taxon>Ecdysozoa</taxon>
        <taxon>Nematoda</taxon>
        <taxon>Chromadorea</taxon>
        <taxon>Rhabditida</taxon>
        <taxon>Rhabditina</taxon>
        <taxon>Rhabditomorpha</taxon>
        <taxon>Strongyloidea</taxon>
        <taxon>Ancylostomatidae</taxon>
        <taxon>Bunostominae</taxon>
        <taxon>Necator</taxon>
    </lineage>
</organism>
<sequence length="64" mass="7011">MENLRTCCNITMTSIEPSVGGIKAGNLGNKTEDGRNPEISIRHLENPPNARPSVEVPNYCSVRE</sequence>
<keyword evidence="3" id="KW-1185">Reference proteome</keyword>
<evidence type="ECO:0000256" key="1">
    <source>
        <dbReference type="SAM" id="MobiDB-lite"/>
    </source>
</evidence>
<evidence type="ECO:0000313" key="3">
    <source>
        <dbReference type="Proteomes" id="UP000053676"/>
    </source>
</evidence>
<dbReference type="EMBL" id="KI668851">
    <property type="protein sequence ID" value="ETN71055.1"/>
    <property type="molecule type" value="Genomic_DNA"/>
</dbReference>
<feature type="compositionally biased region" description="Basic and acidic residues" evidence="1">
    <location>
        <begin position="30"/>
        <end position="45"/>
    </location>
</feature>
<feature type="region of interest" description="Disordered" evidence="1">
    <location>
        <begin position="23"/>
        <end position="64"/>
    </location>
</feature>
<accession>W2SN24</accession>
<dbReference type="AlphaFoldDB" id="W2SN24"/>
<proteinExistence type="predicted"/>
<protein>
    <submittedName>
        <fullName evidence="2">Uncharacterized protein</fullName>
    </submittedName>
</protein>
<dbReference type="KEGG" id="nai:NECAME_14377"/>
<name>W2SN24_NECAM</name>
<gene>
    <name evidence="2" type="ORF">NECAME_14377</name>
</gene>
<reference evidence="3" key="1">
    <citation type="journal article" date="2014" name="Nat. Genet.">
        <title>Genome of the human hookworm Necator americanus.</title>
        <authorList>
            <person name="Tang Y.T."/>
            <person name="Gao X."/>
            <person name="Rosa B.A."/>
            <person name="Abubucker S."/>
            <person name="Hallsworth-Pepin K."/>
            <person name="Martin J."/>
            <person name="Tyagi R."/>
            <person name="Heizer E."/>
            <person name="Zhang X."/>
            <person name="Bhonagiri-Palsikar V."/>
            <person name="Minx P."/>
            <person name="Warren W.C."/>
            <person name="Wang Q."/>
            <person name="Zhan B."/>
            <person name="Hotez P.J."/>
            <person name="Sternberg P.W."/>
            <person name="Dougall A."/>
            <person name="Gaze S.T."/>
            <person name="Mulvenna J."/>
            <person name="Sotillo J."/>
            <person name="Ranganathan S."/>
            <person name="Rabelo E.M."/>
            <person name="Wilson R.K."/>
            <person name="Felgner P.L."/>
            <person name="Bethony J."/>
            <person name="Hawdon J.M."/>
            <person name="Gasser R.B."/>
            <person name="Loukas A."/>
            <person name="Mitreva M."/>
        </authorList>
    </citation>
    <scope>NUCLEOTIDE SEQUENCE [LARGE SCALE GENOMIC DNA]</scope>
</reference>
<evidence type="ECO:0000313" key="2">
    <source>
        <dbReference type="EMBL" id="ETN71055.1"/>
    </source>
</evidence>
<dbReference type="Proteomes" id="UP000053676">
    <property type="component" value="Unassembled WGS sequence"/>
</dbReference>